<dbReference type="FunFam" id="3.40.50.720:FF:000047">
    <property type="entry name" value="NADP-dependent L-serine/L-allo-threonine dehydrogenase"/>
    <property type="match status" value="1"/>
</dbReference>
<dbReference type="EMBL" id="LR899012">
    <property type="protein sequence ID" value="CAD7086931.1"/>
    <property type="molecule type" value="Genomic_DNA"/>
</dbReference>
<accession>A0A7R8UTS0</accession>
<evidence type="ECO:0000256" key="2">
    <source>
        <dbReference type="ARBA" id="ARBA00023002"/>
    </source>
</evidence>
<keyword evidence="2" id="KW-0560">Oxidoreductase</keyword>
<dbReference type="OrthoDB" id="1933717at2759"/>
<dbReference type="InterPro" id="IPR002347">
    <property type="entry name" value="SDR_fam"/>
</dbReference>
<dbReference type="GO" id="GO:0016616">
    <property type="term" value="F:oxidoreductase activity, acting on the CH-OH group of donors, NAD or NADP as acceptor"/>
    <property type="evidence" value="ECO:0007669"/>
    <property type="project" value="UniProtKB-ARBA"/>
</dbReference>
<evidence type="ECO:0008006" key="5">
    <source>
        <dbReference type="Google" id="ProtNLM"/>
    </source>
</evidence>
<dbReference type="Proteomes" id="UP000594454">
    <property type="component" value="Chromosome 4"/>
</dbReference>
<dbReference type="AlphaFoldDB" id="A0A7R8UTS0"/>
<organism evidence="3 4">
    <name type="scientific">Hermetia illucens</name>
    <name type="common">Black soldier fly</name>
    <dbReference type="NCBI Taxonomy" id="343691"/>
    <lineage>
        <taxon>Eukaryota</taxon>
        <taxon>Metazoa</taxon>
        <taxon>Ecdysozoa</taxon>
        <taxon>Arthropoda</taxon>
        <taxon>Hexapoda</taxon>
        <taxon>Insecta</taxon>
        <taxon>Pterygota</taxon>
        <taxon>Neoptera</taxon>
        <taxon>Endopterygota</taxon>
        <taxon>Diptera</taxon>
        <taxon>Brachycera</taxon>
        <taxon>Stratiomyomorpha</taxon>
        <taxon>Stratiomyidae</taxon>
        <taxon>Hermetiinae</taxon>
        <taxon>Hermetia</taxon>
    </lineage>
</organism>
<dbReference type="Pfam" id="PF00106">
    <property type="entry name" value="adh_short"/>
    <property type="match status" value="1"/>
</dbReference>
<reference evidence="3 4" key="1">
    <citation type="submission" date="2020-11" db="EMBL/GenBank/DDBJ databases">
        <authorList>
            <person name="Wallbank WR R."/>
            <person name="Pardo Diaz C."/>
            <person name="Kozak K."/>
            <person name="Martin S."/>
            <person name="Jiggins C."/>
            <person name="Moest M."/>
            <person name="Warren A I."/>
            <person name="Generalovic N T."/>
            <person name="Byers J.R.P. K."/>
            <person name="Montejo-Kovacevich G."/>
            <person name="Yen C E."/>
        </authorList>
    </citation>
    <scope>NUCLEOTIDE SEQUENCE [LARGE SCALE GENOMIC DNA]</scope>
</reference>
<gene>
    <name evidence="3" type="ORF">HERILL_LOCUS9667</name>
</gene>
<name>A0A7R8UTS0_HERIL</name>
<evidence type="ECO:0000313" key="3">
    <source>
        <dbReference type="EMBL" id="CAD7086931.1"/>
    </source>
</evidence>
<dbReference type="PANTHER" id="PTHR43115">
    <property type="entry name" value="DEHYDROGENASE/REDUCTASE SDR FAMILY MEMBER 11"/>
    <property type="match status" value="1"/>
</dbReference>
<dbReference type="Gene3D" id="3.40.50.720">
    <property type="entry name" value="NAD(P)-binding Rossmann-like Domain"/>
    <property type="match status" value="1"/>
</dbReference>
<dbReference type="PANTHER" id="PTHR43115:SF4">
    <property type="entry name" value="DEHYDROGENASE_REDUCTASE SDR FAMILY MEMBER 11"/>
    <property type="match status" value="1"/>
</dbReference>
<evidence type="ECO:0000313" key="4">
    <source>
        <dbReference type="Proteomes" id="UP000594454"/>
    </source>
</evidence>
<protein>
    <recommendedName>
        <fullName evidence="5">Dehydrogenase/reductase SDR family member 11</fullName>
    </recommendedName>
</protein>
<comment type="similarity">
    <text evidence="1">Belongs to the short-chain dehydrogenases/reductases (SDR) family.</text>
</comment>
<evidence type="ECO:0000256" key="1">
    <source>
        <dbReference type="ARBA" id="ARBA00006484"/>
    </source>
</evidence>
<dbReference type="InParanoid" id="A0A7R8UTS0"/>
<sequence length="251" mass="27696">MERWSRKVAVVTGCSSGIGASIARHLCKKGMIVIGLARRVQRLESLSKEIGDEEGAFHFHECDVSNRLSVKNAFAWIAQNYPNVSVLVNNAGVNISTSILAEDNEALLESVVNTNLMGALYCTKEVYKIMKQANGDEFYIININSILGHNIFRASRDVRLNVYPSAKFGLRAASEVMRLELLGDKRFHISSISPGLVKTEIVDMHPDAKKFIAAEPSLNTEDIAKTVEFILTIGSHVQIADIIIKPVGERI</sequence>
<dbReference type="PRINTS" id="PR00081">
    <property type="entry name" value="GDHRDH"/>
</dbReference>
<proteinExistence type="inferred from homology"/>
<keyword evidence="4" id="KW-1185">Reference proteome</keyword>
<dbReference type="SUPFAM" id="SSF51735">
    <property type="entry name" value="NAD(P)-binding Rossmann-fold domains"/>
    <property type="match status" value="1"/>
</dbReference>
<dbReference type="InterPro" id="IPR036291">
    <property type="entry name" value="NAD(P)-bd_dom_sf"/>
</dbReference>
<dbReference type="OMA" id="ESAFEWI"/>